<keyword evidence="4" id="KW-1015">Disulfide bond</keyword>
<accession>A0A9W8H8E4</accession>
<dbReference type="OrthoDB" id="5545577at2759"/>
<protein>
    <recommendedName>
        <fullName evidence="7">Cytochrome c oxidase assembly factor 6</fullName>
    </recommendedName>
</protein>
<dbReference type="GO" id="GO:0008535">
    <property type="term" value="P:respiratory chain complex IV assembly"/>
    <property type="evidence" value="ECO:0007669"/>
    <property type="project" value="InterPro"/>
</dbReference>
<comment type="similarity">
    <text evidence="2">Belongs to the cytochrome c oxidase subunit 6B family.</text>
</comment>
<dbReference type="PROSITE" id="PS51808">
    <property type="entry name" value="CHCH"/>
    <property type="match status" value="1"/>
</dbReference>
<dbReference type="GO" id="GO:0042775">
    <property type="term" value="P:mitochondrial ATP synthesis coupled electron transport"/>
    <property type="evidence" value="ECO:0007669"/>
    <property type="project" value="TreeGrafter"/>
</dbReference>
<organism evidence="5 6">
    <name type="scientific">Coemansia javaensis</name>
    <dbReference type="NCBI Taxonomy" id="2761396"/>
    <lineage>
        <taxon>Eukaryota</taxon>
        <taxon>Fungi</taxon>
        <taxon>Fungi incertae sedis</taxon>
        <taxon>Zoopagomycota</taxon>
        <taxon>Kickxellomycotina</taxon>
        <taxon>Kickxellomycetes</taxon>
        <taxon>Kickxellales</taxon>
        <taxon>Kickxellaceae</taxon>
        <taxon>Coemansia</taxon>
    </lineage>
</organism>
<reference evidence="5" key="1">
    <citation type="submission" date="2022-07" db="EMBL/GenBank/DDBJ databases">
        <title>Phylogenomic reconstructions and comparative analyses of Kickxellomycotina fungi.</title>
        <authorList>
            <person name="Reynolds N.K."/>
            <person name="Stajich J.E."/>
            <person name="Barry K."/>
            <person name="Grigoriev I.V."/>
            <person name="Crous P."/>
            <person name="Smith M.E."/>
        </authorList>
    </citation>
    <scope>NUCLEOTIDE SEQUENCE</scope>
    <source>
        <strain evidence="5">NBRC 105414</strain>
    </source>
</reference>
<dbReference type="AlphaFoldDB" id="A0A9W8H8E4"/>
<dbReference type="InterPro" id="IPR048280">
    <property type="entry name" value="COX6B-like"/>
</dbReference>
<dbReference type="EMBL" id="JANBUL010000152">
    <property type="protein sequence ID" value="KAJ2780048.1"/>
    <property type="molecule type" value="Genomic_DNA"/>
</dbReference>
<dbReference type="PANTHER" id="PTHR46690">
    <property type="entry name" value="CYTOCHROME C OXIDASE ASSEMBLY FACTOR 6 HOMOLOG"/>
    <property type="match status" value="1"/>
</dbReference>
<evidence type="ECO:0000256" key="1">
    <source>
        <dbReference type="ARBA" id="ARBA00004173"/>
    </source>
</evidence>
<proteinExistence type="inferred from homology"/>
<evidence type="ECO:0000313" key="5">
    <source>
        <dbReference type="EMBL" id="KAJ2780048.1"/>
    </source>
</evidence>
<dbReference type="SUPFAM" id="SSF47694">
    <property type="entry name" value="Cytochrome c oxidase subunit h"/>
    <property type="match status" value="1"/>
</dbReference>
<comment type="subcellular location">
    <subcellularLocation>
        <location evidence="1">Mitochondrion</location>
    </subcellularLocation>
</comment>
<dbReference type="Proteomes" id="UP001140217">
    <property type="component" value="Unassembled WGS sequence"/>
</dbReference>
<dbReference type="InterPro" id="IPR036549">
    <property type="entry name" value="CX6/COA6-like_sf"/>
</dbReference>
<sequence>MSAGGNPPVPTREERKACHGRRDAYFACLDARGIDDPGAAGAACAELRRAMHDTCPKAWASYFEQLRAMQRKKARLYQDTAAPGKADP</sequence>
<keyword evidence="6" id="KW-1185">Reference proteome</keyword>
<evidence type="ECO:0000256" key="2">
    <source>
        <dbReference type="ARBA" id="ARBA00006425"/>
    </source>
</evidence>
<dbReference type="Pfam" id="PF02297">
    <property type="entry name" value="COX6B"/>
    <property type="match status" value="1"/>
</dbReference>
<dbReference type="Gene3D" id="1.10.10.140">
    <property type="entry name" value="Cytochrome c oxidase, subunit VIb"/>
    <property type="match status" value="1"/>
</dbReference>
<evidence type="ECO:0008006" key="7">
    <source>
        <dbReference type="Google" id="ProtNLM"/>
    </source>
</evidence>
<dbReference type="InterPro" id="IPR042289">
    <property type="entry name" value="COA6"/>
</dbReference>
<keyword evidence="3" id="KW-0496">Mitochondrion</keyword>
<name>A0A9W8H8E4_9FUNG</name>
<dbReference type="PANTHER" id="PTHR46690:SF1">
    <property type="entry name" value="CYTOCHROME C OXIDASE ASSEMBLY FACTOR 6 HOMOLOG"/>
    <property type="match status" value="1"/>
</dbReference>
<comment type="caution">
    <text evidence="5">The sequence shown here is derived from an EMBL/GenBank/DDBJ whole genome shotgun (WGS) entry which is preliminary data.</text>
</comment>
<evidence type="ECO:0000256" key="4">
    <source>
        <dbReference type="ARBA" id="ARBA00023157"/>
    </source>
</evidence>
<gene>
    <name evidence="5" type="ORF">H4R18_003663</name>
</gene>
<evidence type="ECO:0000313" key="6">
    <source>
        <dbReference type="Proteomes" id="UP001140217"/>
    </source>
</evidence>
<evidence type="ECO:0000256" key="3">
    <source>
        <dbReference type="ARBA" id="ARBA00023128"/>
    </source>
</evidence>
<dbReference type="GO" id="GO:0005739">
    <property type="term" value="C:mitochondrion"/>
    <property type="evidence" value="ECO:0007669"/>
    <property type="project" value="UniProtKB-SubCell"/>
</dbReference>